<evidence type="ECO:0000259" key="2">
    <source>
        <dbReference type="Pfam" id="PF06985"/>
    </source>
</evidence>
<feature type="domain" description="Heterokaryon incompatibility" evidence="2">
    <location>
        <begin position="254"/>
        <end position="417"/>
    </location>
</feature>
<proteinExistence type="predicted"/>
<sequence length="759" mass="86147">MDDKDLVAAREYPGCFTTNDVRQYLSQPSQDAPNHQDQPQDEGEQVTPENHWLRDCICAPFHKSCVGPGRQRSEKTKIQIPLFRPDKPNYLFVQVDDLRAAAESECWFCSVLYASISSTPSWDPAVPSPSREWVEIEIKEDGLNLCFDHPSDRESPDPPVWYFLLSECWGEKLNQTVPSAPSSPCQAFKVEQRRVFAEPQAQLSFASRALRNCIKTHACAPRPSSFVPTRLIHVQVVHGKYSVRLVEGTYPQPYVTLSHCWGTKFPSHAKTTESNIESRLSPSGIPWKELPQSFRDAVAVTERLGFEYIWIDALCIIQDSSADWEAQSSLMHQVYTNCDVMLSADASPDTNVGLFRSCNMVKPWPVTTAPLPILWKDYLVKTRYQLSHYTFGLGMIYGRSHKTHIFPLSTRAWCYQEKQLARRIVHFSIDEVSYDCLGGVKCHCGFWGPESISVNLGIWHKTLPDETCREKEKHELWREMVGKYSKRELSFWSDRFPAISALARRFQVSDRIGPGRPSADKGDERMFNEIDMGTYLAGFWSKFLRADLFWHSDGDLGTRTSTASNYIAPTWSWASVSGGVWWGEEDTSLAEVLSVQCSPAGSDELGMITSAELVLRAKTIPVRLTKEFFSFRLKDTIKCWAITLSIQDPWTGEPTCLGAFQPDCIPTDCIQSRPEAEFRSGIIPKSMRYHSPEKYVPVNDADYLAMLLGERAVIIFKVVEAGEPPICERVGTVHRHANHECEYQAMWFNGAKSQVLKTI</sequence>
<feature type="region of interest" description="Disordered" evidence="1">
    <location>
        <begin position="26"/>
        <end position="46"/>
    </location>
</feature>
<accession>A0A428SHT0</accession>
<dbReference type="PANTHER" id="PTHR33112">
    <property type="entry name" value="DOMAIN PROTEIN, PUTATIVE-RELATED"/>
    <property type="match status" value="1"/>
</dbReference>
<comment type="caution">
    <text evidence="3">The sequence shown here is derived from an EMBL/GenBank/DDBJ whole genome shotgun (WGS) entry which is preliminary data.</text>
</comment>
<gene>
    <name evidence="3" type="ORF">CEP51_001310</name>
</gene>
<organism evidence="3 4">
    <name type="scientific">Fusarium floridanum</name>
    <dbReference type="NCBI Taxonomy" id="1325733"/>
    <lineage>
        <taxon>Eukaryota</taxon>
        <taxon>Fungi</taxon>
        <taxon>Dikarya</taxon>
        <taxon>Ascomycota</taxon>
        <taxon>Pezizomycotina</taxon>
        <taxon>Sordariomycetes</taxon>
        <taxon>Hypocreomycetidae</taxon>
        <taxon>Hypocreales</taxon>
        <taxon>Nectriaceae</taxon>
        <taxon>Fusarium</taxon>
        <taxon>Fusarium solani species complex</taxon>
    </lineage>
</organism>
<evidence type="ECO:0000313" key="3">
    <source>
        <dbReference type="EMBL" id="RSL89297.1"/>
    </source>
</evidence>
<reference evidence="3 4" key="1">
    <citation type="submission" date="2017-06" db="EMBL/GenBank/DDBJ databases">
        <title>Comparative genomic analysis of Ambrosia Fusariam Clade fungi.</title>
        <authorList>
            <person name="Stajich J.E."/>
            <person name="Carrillo J."/>
            <person name="Kijimoto T."/>
            <person name="Eskalen A."/>
            <person name="O'Donnell K."/>
            <person name="Kasson M."/>
        </authorList>
    </citation>
    <scope>NUCLEOTIDE SEQUENCE [LARGE SCALE GENOMIC DNA]</scope>
    <source>
        <strain evidence="3 4">NRRL62606</strain>
    </source>
</reference>
<name>A0A428SHT0_9HYPO</name>
<keyword evidence="4" id="KW-1185">Reference proteome</keyword>
<evidence type="ECO:0000256" key="1">
    <source>
        <dbReference type="SAM" id="MobiDB-lite"/>
    </source>
</evidence>
<dbReference type="InterPro" id="IPR010730">
    <property type="entry name" value="HET"/>
</dbReference>
<dbReference type="AlphaFoldDB" id="A0A428SHT0"/>
<feature type="compositionally biased region" description="Polar residues" evidence="1">
    <location>
        <begin position="26"/>
        <end position="37"/>
    </location>
</feature>
<dbReference type="EMBL" id="NKCL01000016">
    <property type="protein sequence ID" value="RSL89297.1"/>
    <property type="molecule type" value="Genomic_DNA"/>
</dbReference>
<dbReference type="Proteomes" id="UP000287972">
    <property type="component" value="Unassembled WGS sequence"/>
</dbReference>
<protein>
    <recommendedName>
        <fullName evidence="2">Heterokaryon incompatibility domain-containing protein</fullName>
    </recommendedName>
</protein>
<dbReference type="Pfam" id="PF06985">
    <property type="entry name" value="HET"/>
    <property type="match status" value="1"/>
</dbReference>
<evidence type="ECO:0000313" key="4">
    <source>
        <dbReference type="Proteomes" id="UP000287972"/>
    </source>
</evidence>
<dbReference type="PANTHER" id="PTHR33112:SF9">
    <property type="entry name" value="HETEROKARYON INCOMPATIBILITY DOMAIN-CONTAINING PROTEIN"/>
    <property type="match status" value="1"/>
</dbReference>